<dbReference type="EMBL" id="LAZR01063226">
    <property type="protein sequence ID" value="KKK59916.1"/>
    <property type="molecule type" value="Genomic_DNA"/>
</dbReference>
<sequence>MERHADALVIIRDPADPSKDFVVDFCYGVSEPGILARNLTFTWHPERLPYDWWTDNAFTEGCD</sequence>
<feature type="non-terminal residue" evidence="1">
    <location>
        <position position="1"/>
    </location>
</feature>
<name>A0A0F8ZIZ9_9ZZZZ</name>
<accession>A0A0F8ZIZ9</accession>
<protein>
    <submittedName>
        <fullName evidence="1">Uncharacterized protein</fullName>
    </submittedName>
</protein>
<gene>
    <name evidence="1" type="ORF">LCGC14_3029610</name>
</gene>
<dbReference type="AlphaFoldDB" id="A0A0F8ZIZ9"/>
<organism evidence="1">
    <name type="scientific">marine sediment metagenome</name>
    <dbReference type="NCBI Taxonomy" id="412755"/>
    <lineage>
        <taxon>unclassified sequences</taxon>
        <taxon>metagenomes</taxon>
        <taxon>ecological metagenomes</taxon>
    </lineage>
</organism>
<proteinExistence type="predicted"/>
<evidence type="ECO:0000313" key="1">
    <source>
        <dbReference type="EMBL" id="KKK59916.1"/>
    </source>
</evidence>
<reference evidence="1" key="1">
    <citation type="journal article" date="2015" name="Nature">
        <title>Complex archaea that bridge the gap between prokaryotes and eukaryotes.</title>
        <authorList>
            <person name="Spang A."/>
            <person name="Saw J.H."/>
            <person name="Jorgensen S.L."/>
            <person name="Zaremba-Niedzwiedzka K."/>
            <person name="Martijn J."/>
            <person name="Lind A.E."/>
            <person name="van Eijk R."/>
            <person name="Schleper C."/>
            <person name="Guy L."/>
            <person name="Ettema T.J."/>
        </authorList>
    </citation>
    <scope>NUCLEOTIDE SEQUENCE</scope>
</reference>
<comment type="caution">
    <text evidence="1">The sequence shown here is derived from an EMBL/GenBank/DDBJ whole genome shotgun (WGS) entry which is preliminary data.</text>
</comment>